<evidence type="ECO:0000256" key="1">
    <source>
        <dbReference type="SAM" id="Phobius"/>
    </source>
</evidence>
<evidence type="ECO:0000313" key="2">
    <source>
        <dbReference type="EMBL" id="KAK7102879.1"/>
    </source>
</evidence>
<dbReference type="AlphaFoldDB" id="A0AAN9BDU9"/>
<dbReference type="EMBL" id="JBAMIC010000010">
    <property type="protein sequence ID" value="KAK7102879.1"/>
    <property type="molecule type" value="Genomic_DNA"/>
</dbReference>
<keyword evidence="1" id="KW-0812">Transmembrane</keyword>
<evidence type="ECO:0000313" key="3">
    <source>
        <dbReference type="Proteomes" id="UP001374579"/>
    </source>
</evidence>
<protein>
    <submittedName>
        <fullName evidence="2">Uncharacterized protein</fullName>
    </submittedName>
</protein>
<gene>
    <name evidence="2" type="ORF">V1264_021037</name>
</gene>
<organism evidence="2 3">
    <name type="scientific">Littorina saxatilis</name>
    <dbReference type="NCBI Taxonomy" id="31220"/>
    <lineage>
        <taxon>Eukaryota</taxon>
        <taxon>Metazoa</taxon>
        <taxon>Spiralia</taxon>
        <taxon>Lophotrochozoa</taxon>
        <taxon>Mollusca</taxon>
        <taxon>Gastropoda</taxon>
        <taxon>Caenogastropoda</taxon>
        <taxon>Littorinimorpha</taxon>
        <taxon>Littorinoidea</taxon>
        <taxon>Littorinidae</taxon>
        <taxon>Littorina</taxon>
    </lineage>
</organism>
<keyword evidence="1" id="KW-1133">Transmembrane helix</keyword>
<accession>A0AAN9BDU9</accession>
<reference evidence="2 3" key="1">
    <citation type="submission" date="2024-02" db="EMBL/GenBank/DDBJ databases">
        <title>Chromosome-scale genome assembly of the rough periwinkle Littorina saxatilis.</title>
        <authorList>
            <person name="De Jode A."/>
            <person name="Faria R."/>
            <person name="Formenti G."/>
            <person name="Sims Y."/>
            <person name="Smith T.P."/>
            <person name="Tracey A."/>
            <person name="Wood J.M.D."/>
            <person name="Zagrodzka Z.B."/>
            <person name="Johannesson K."/>
            <person name="Butlin R.K."/>
            <person name="Leder E.H."/>
        </authorList>
    </citation>
    <scope>NUCLEOTIDE SEQUENCE [LARGE SCALE GENOMIC DNA]</scope>
    <source>
        <strain evidence="2">Snail1</strain>
        <tissue evidence="2">Muscle</tissue>
    </source>
</reference>
<keyword evidence="3" id="KW-1185">Reference proteome</keyword>
<proteinExistence type="predicted"/>
<sequence>MNFVISAILKPRFFVLCYTTNKGLNPAAEKYARQRAIDVVVKDQNLDFMFNLVGICSGCAAFILAVALLIFYQRKRNETKGAAAGQGQ</sequence>
<keyword evidence="1" id="KW-0472">Membrane</keyword>
<comment type="caution">
    <text evidence="2">The sequence shown here is derived from an EMBL/GenBank/DDBJ whole genome shotgun (WGS) entry which is preliminary data.</text>
</comment>
<feature type="transmembrane region" description="Helical" evidence="1">
    <location>
        <begin position="48"/>
        <end position="72"/>
    </location>
</feature>
<dbReference type="Proteomes" id="UP001374579">
    <property type="component" value="Unassembled WGS sequence"/>
</dbReference>
<name>A0AAN9BDU9_9CAEN</name>